<dbReference type="SUPFAM" id="SSF56672">
    <property type="entry name" value="DNA/RNA polymerases"/>
    <property type="match status" value="1"/>
</dbReference>
<evidence type="ECO:0000256" key="1">
    <source>
        <dbReference type="SAM" id="Coils"/>
    </source>
</evidence>
<evidence type="ECO:0000259" key="2">
    <source>
        <dbReference type="Pfam" id="PF17919"/>
    </source>
</evidence>
<dbReference type="PANTHER" id="PTHR35358:SF10">
    <property type="entry name" value="PLANT PHOSPHOLIPASE-LIKE PROTEIN"/>
    <property type="match status" value="1"/>
</dbReference>
<feature type="domain" description="Reverse transcriptase/retrotransposon-derived protein RNase H-like" evidence="2">
    <location>
        <begin position="99"/>
        <end position="150"/>
    </location>
</feature>
<organism evidence="3 4">
    <name type="scientific">Spinacia oleracea</name>
    <name type="common">Spinach</name>
    <dbReference type="NCBI Taxonomy" id="3562"/>
    <lineage>
        <taxon>Eukaryota</taxon>
        <taxon>Viridiplantae</taxon>
        <taxon>Streptophyta</taxon>
        <taxon>Embryophyta</taxon>
        <taxon>Tracheophyta</taxon>
        <taxon>Spermatophyta</taxon>
        <taxon>Magnoliopsida</taxon>
        <taxon>eudicotyledons</taxon>
        <taxon>Gunneridae</taxon>
        <taxon>Pentapetalae</taxon>
        <taxon>Caryophyllales</taxon>
        <taxon>Chenopodiaceae</taxon>
        <taxon>Chenopodioideae</taxon>
        <taxon>Anserineae</taxon>
        <taxon>Spinacia</taxon>
    </lineage>
</organism>
<feature type="coiled-coil region" evidence="1">
    <location>
        <begin position="497"/>
        <end position="531"/>
    </location>
</feature>
<keyword evidence="1" id="KW-0175">Coiled coil</keyword>
<dbReference type="PANTHER" id="PTHR35358">
    <property type="entry name" value="OS06G0711100 PROTEIN"/>
    <property type="match status" value="1"/>
</dbReference>
<dbReference type="InterPro" id="IPR043128">
    <property type="entry name" value="Rev_trsase/Diguanyl_cyclase"/>
</dbReference>
<sequence length="560" mass="62388">MQHLEDVFQLMQKNSMYAKASKCSLVIDKVEYLGHFISLAGVETDPKKVEAIAKWPTPKTVKELRSFLGLTGYYRKFVKNYASICKPLHGLLTHGNFGWNTEAQLAFETLKEALFSAQVLAVPDFSTVFIVETYASIVGIGVVLMQSVLSGQMRALQDYKKVIVFEYSLCELLTSLYVAILETVIPQSTNSGARLLFFDVLKHHCQNAVTHSPKRRRTRMPKKDLETGNFENLIVEVTQGLSPNIGENTSFIQNNLQGKYLSGSDAAQPDIPLSAVQHSEAVKLKMQSAVEREGTPGDAVNLQTVENISQGDADIDMEIDDTNSIEDTIFAMNNHKDQSSTKTTSLTLTELAQQMAVDDDDIVNSVCDSSHVFVGGYKVKSEDSGLLGSILSKHGDIADNCNFKTPSVRSLFIQHVCDIVQTLKKTSIAFITTSELEKMVAGLSDIEGACIEVGWLEERLVEIYEAKKAIPMLGPSSELRKTQTERKFKIQCTKAFVEEYKREIVIREEELRNLEEKLRMAESVLSVDEEEATTAEMVIGEYKDKLRRIVELGSLHCGLV</sequence>
<dbReference type="Gene3D" id="3.30.70.270">
    <property type="match status" value="2"/>
</dbReference>
<name>A0ABM3R3M4_SPIOL</name>
<reference evidence="3" key="1">
    <citation type="journal article" date="2021" name="Nat. Commun.">
        <title>Genomic analyses provide insights into spinach domestication and the genetic basis of agronomic traits.</title>
        <authorList>
            <person name="Cai X."/>
            <person name="Sun X."/>
            <person name="Xu C."/>
            <person name="Sun H."/>
            <person name="Wang X."/>
            <person name="Ge C."/>
            <person name="Zhang Z."/>
            <person name="Wang Q."/>
            <person name="Fei Z."/>
            <person name="Jiao C."/>
            <person name="Wang Q."/>
        </authorList>
    </citation>
    <scope>NUCLEOTIDE SEQUENCE [LARGE SCALE GENOMIC DNA]</scope>
    <source>
        <strain evidence="3">cv. Varoflay</strain>
    </source>
</reference>
<evidence type="ECO:0000313" key="4">
    <source>
        <dbReference type="RefSeq" id="XP_056690213.1"/>
    </source>
</evidence>
<dbReference type="InterPro" id="IPR007942">
    <property type="entry name" value="PLipase-like"/>
</dbReference>
<accession>A0ABM3R3M4</accession>
<proteinExistence type="predicted"/>
<gene>
    <name evidence="4" type="primary">LOC130465466</name>
</gene>
<dbReference type="GeneID" id="130465466"/>
<dbReference type="InterPro" id="IPR041577">
    <property type="entry name" value="RT_RNaseH_2"/>
</dbReference>
<dbReference type="Pfam" id="PF05278">
    <property type="entry name" value="PEARLI-4"/>
    <property type="match status" value="1"/>
</dbReference>
<dbReference type="RefSeq" id="XP_056690213.1">
    <property type="nucleotide sequence ID" value="XM_056834235.1"/>
</dbReference>
<dbReference type="Pfam" id="PF17919">
    <property type="entry name" value="RT_RNaseH_2"/>
    <property type="match status" value="1"/>
</dbReference>
<evidence type="ECO:0000313" key="3">
    <source>
        <dbReference type="Proteomes" id="UP000813463"/>
    </source>
</evidence>
<keyword evidence="3" id="KW-1185">Reference proteome</keyword>
<protein>
    <recommendedName>
        <fullName evidence="2">Reverse transcriptase/retrotransposon-derived protein RNase H-like domain-containing protein</fullName>
    </recommendedName>
</protein>
<dbReference type="InterPro" id="IPR043502">
    <property type="entry name" value="DNA/RNA_pol_sf"/>
</dbReference>
<dbReference type="Proteomes" id="UP000813463">
    <property type="component" value="Chromosome 1"/>
</dbReference>
<reference evidence="4" key="2">
    <citation type="submission" date="2025-08" db="UniProtKB">
        <authorList>
            <consortium name="RefSeq"/>
        </authorList>
    </citation>
    <scope>IDENTIFICATION</scope>
    <source>
        <tissue evidence="4">Leaf</tissue>
    </source>
</reference>